<sequence>MHTSIHRTAIAEMDHLKAGETDRLAQLRHSLVHKYNIRQLDGSQRLTAI</sequence>
<name>A0A1R0GW64_9FUNG</name>
<gene>
    <name evidence="1" type="ORF">AYI68_g4752</name>
</gene>
<evidence type="ECO:0000313" key="2">
    <source>
        <dbReference type="Proteomes" id="UP000187455"/>
    </source>
</evidence>
<comment type="caution">
    <text evidence="1">The sequence shown here is derived from an EMBL/GenBank/DDBJ whole genome shotgun (WGS) entry which is preliminary data.</text>
</comment>
<feature type="non-terminal residue" evidence="1">
    <location>
        <position position="49"/>
    </location>
</feature>
<keyword evidence="2" id="KW-1185">Reference proteome</keyword>
<evidence type="ECO:0000313" key="1">
    <source>
        <dbReference type="EMBL" id="OLY81146.1"/>
    </source>
</evidence>
<accession>A0A1R0GW64</accession>
<organism evidence="1 2">
    <name type="scientific">Smittium mucronatum</name>
    <dbReference type="NCBI Taxonomy" id="133383"/>
    <lineage>
        <taxon>Eukaryota</taxon>
        <taxon>Fungi</taxon>
        <taxon>Fungi incertae sedis</taxon>
        <taxon>Zoopagomycota</taxon>
        <taxon>Kickxellomycotina</taxon>
        <taxon>Harpellomycetes</taxon>
        <taxon>Harpellales</taxon>
        <taxon>Legeriomycetaceae</taxon>
        <taxon>Smittium</taxon>
    </lineage>
</organism>
<dbReference type="AlphaFoldDB" id="A0A1R0GW64"/>
<proteinExistence type="predicted"/>
<reference evidence="1 2" key="1">
    <citation type="journal article" date="2016" name="Mol. Biol. Evol.">
        <title>Genome-Wide Survey of Gut Fungi (Harpellales) Reveals the First Horizontally Transferred Ubiquitin Gene from a Mosquito Host.</title>
        <authorList>
            <person name="Wang Y."/>
            <person name="White M.M."/>
            <person name="Kvist S."/>
            <person name="Moncalvo J.M."/>
        </authorList>
    </citation>
    <scope>NUCLEOTIDE SEQUENCE [LARGE SCALE GENOMIC DNA]</scope>
    <source>
        <strain evidence="1 2">ALG-7-W6</strain>
    </source>
</reference>
<dbReference type="Proteomes" id="UP000187455">
    <property type="component" value="Unassembled WGS sequence"/>
</dbReference>
<protein>
    <submittedName>
        <fullName evidence="1">Uncharacterized protein</fullName>
    </submittedName>
</protein>
<dbReference type="EMBL" id="LSSL01002720">
    <property type="protein sequence ID" value="OLY81146.1"/>
    <property type="molecule type" value="Genomic_DNA"/>
</dbReference>